<dbReference type="Gene3D" id="3.90.550.10">
    <property type="entry name" value="Spore Coat Polysaccharide Biosynthesis Protein SpsA, Chain A"/>
    <property type="match status" value="1"/>
</dbReference>
<feature type="transmembrane region" description="Helical" evidence="1">
    <location>
        <begin position="704"/>
        <end position="726"/>
    </location>
</feature>
<gene>
    <name evidence="2" type="ORF">BACT_0577</name>
</gene>
<evidence type="ECO:0000313" key="2">
    <source>
        <dbReference type="EMBL" id="KFI39876.1"/>
    </source>
</evidence>
<dbReference type="InterPro" id="IPR029044">
    <property type="entry name" value="Nucleotide-diphossugar_trans"/>
</dbReference>
<dbReference type="SUPFAM" id="SSF53448">
    <property type="entry name" value="Nucleotide-diphospho-sugar transferases"/>
    <property type="match status" value="1"/>
</dbReference>
<reference evidence="2 3" key="1">
    <citation type="submission" date="2014-03" db="EMBL/GenBank/DDBJ databases">
        <title>Genomics of Bifidobacteria.</title>
        <authorList>
            <person name="Ventura M."/>
            <person name="Milani C."/>
            <person name="Lugli G.A."/>
        </authorList>
    </citation>
    <scope>NUCLEOTIDE SEQUENCE [LARGE SCALE GENOMIC DNA]</scope>
    <source>
        <strain evidence="2 3">DSM 22766</strain>
    </source>
</reference>
<feature type="transmembrane region" description="Helical" evidence="1">
    <location>
        <begin position="849"/>
        <end position="870"/>
    </location>
</feature>
<dbReference type="GO" id="GO:0016740">
    <property type="term" value="F:transferase activity"/>
    <property type="evidence" value="ECO:0007669"/>
    <property type="project" value="UniProtKB-KW"/>
</dbReference>
<dbReference type="KEGG" id="bact:AB656_01485"/>
<dbReference type="eggNOG" id="COG5617">
    <property type="taxonomic scope" value="Bacteria"/>
</dbReference>
<feature type="transmembrane region" description="Helical" evidence="1">
    <location>
        <begin position="604"/>
        <end position="621"/>
    </location>
</feature>
<dbReference type="STRING" id="1437605.AB656_01485"/>
<feature type="transmembrane region" description="Helical" evidence="1">
    <location>
        <begin position="494"/>
        <end position="516"/>
    </location>
</feature>
<feature type="transmembrane region" description="Helical" evidence="1">
    <location>
        <begin position="1045"/>
        <end position="1065"/>
    </location>
</feature>
<dbReference type="Proteomes" id="UP000029015">
    <property type="component" value="Unassembled WGS sequence"/>
</dbReference>
<feature type="transmembrane region" description="Helical" evidence="1">
    <location>
        <begin position="551"/>
        <end position="570"/>
    </location>
</feature>
<keyword evidence="3" id="KW-1185">Reference proteome</keyword>
<dbReference type="OrthoDB" id="3734530at2"/>
<keyword evidence="1" id="KW-0812">Transmembrane</keyword>
<keyword evidence="1" id="KW-0472">Membrane</keyword>
<sequence length="1073" mass="114151">MTSSTPVFSDVQQVLASVLAERPRSVRQEVDPSVAALVSVEADMTYLPATLSGLFSQRLMPSLVIIADCSGRTTEPLYSTLTLDRGQGQAPARTVRIEVVRAHGARSYGDAVRRALGYANLPASVRALWLLHDDSRPLDEDCLETLVGTWRDTPAASLLGAKQLDWEGRGLHNVGSYAVKGGLNSLVVDGEPDQEQYDARQDVFAVSLAGALVPLQTLSSLSGLGSWASTFGLSADFCRRACLSGGRVVVAPAARIAHRRARYEGLRGKDGEQSEQENPRDSSMQVIDARESYLYSGHRPLTWPVLWIARLLAAFWFAALSLTAQRPYAAVCELCAPWRVLGHLGHLFSARLHLSRVVNTSFKHLEPLQASHAQVKQWRARTRAYEDQLARPLLSNLARAHLRRLQRIRVLWALGMVVVVMVYTAWAAWPVLKSLFQGGALTSDYLLSSSAGLGQLARAATVPWTWGLALGAPSPPTPFLLLLLPLAVLTGGRVWVAVAFLFFACLPLAALSFWALAGVFTRSNPIRAISGLLWAALAFALPLYADGDLPGLVVLAFLPAAFAFTFRAVGMYHTEQPAQPHPSARSAACASLCFMAVVLAEPQLLLALVVVFILFVCLVVSHRTMLVMIPLPAALAMAPTLVNAVGHWGQGGWRQLFGDVTQASSSRFGHPRAASVVDLVTGLLRVDVSGGPSTWLARNSWQSLAFLGVLALVAAIALVSLCLSSISRVSRLMWFLSIVGAALATVSACVAVGQDWSGPVAGSPLPGLMLALLGLLACVAMIAGGAVTPFTAMNVRWSNGYHAYTALGSATDASELEAEANGDVSQSASAVSFHGLIRRLLGRWSLTRVARAVLAVVLLAILAFCGAVGLHSASVSSLAARQGGLPMVAVDYLSRSESHRVLALAPVNERQVGFVSMRTARGDMVDSSAAAQSMPLSGRQDQADRRLSSAAAALMASADSQAIETISQLGFGGIFVPSGQAEEAMGGSASPAETLTANITGADGTQQVVTGPSGTYFRLTRVDASHQGVHLEGERAAAGLWWRPVWLWSLGLVLLAYCLVALPRWTLSEGSAA</sequence>
<dbReference type="AlphaFoldDB" id="A0A086Z026"/>
<comment type="caution">
    <text evidence="2">The sequence shown here is derived from an EMBL/GenBank/DDBJ whole genome shotgun (WGS) entry which is preliminary data.</text>
</comment>
<dbReference type="PATRIC" id="fig|1437605.7.peg.306"/>
<feature type="transmembrane region" description="Helical" evidence="1">
    <location>
        <begin position="301"/>
        <end position="320"/>
    </location>
</feature>
<protein>
    <submittedName>
        <fullName evidence="2">Putative glycosyltransferase</fullName>
    </submittedName>
</protein>
<dbReference type="EMBL" id="JGYK01000001">
    <property type="protein sequence ID" value="KFI39876.1"/>
    <property type="molecule type" value="Genomic_DNA"/>
</dbReference>
<name>A0A086Z026_9BIFI</name>
<evidence type="ECO:0000256" key="1">
    <source>
        <dbReference type="SAM" id="Phobius"/>
    </source>
</evidence>
<feature type="transmembrane region" description="Helical" evidence="1">
    <location>
        <begin position="410"/>
        <end position="429"/>
    </location>
</feature>
<feature type="transmembrane region" description="Helical" evidence="1">
    <location>
        <begin position="732"/>
        <end position="753"/>
    </location>
</feature>
<keyword evidence="1" id="KW-1133">Transmembrane helix</keyword>
<evidence type="ECO:0000313" key="3">
    <source>
        <dbReference type="Proteomes" id="UP000029015"/>
    </source>
</evidence>
<proteinExistence type="predicted"/>
<dbReference type="RefSeq" id="WP_033503308.1">
    <property type="nucleotide sequence ID" value="NZ_CP011786.1"/>
</dbReference>
<feature type="transmembrane region" description="Helical" evidence="1">
    <location>
        <begin position="528"/>
        <end position="545"/>
    </location>
</feature>
<keyword evidence="2" id="KW-0808">Transferase</keyword>
<feature type="transmembrane region" description="Helical" evidence="1">
    <location>
        <begin position="765"/>
        <end position="787"/>
    </location>
</feature>
<organism evidence="2 3">
    <name type="scientific">Bifidobacterium actinocoloniiforme DSM 22766</name>
    <dbReference type="NCBI Taxonomy" id="1437605"/>
    <lineage>
        <taxon>Bacteria</taxon>
        <taxon>Bacillati</taxon>
        <taxon>Actinomycetota</taxon>
        <taxon>Actinomycetes</taxon>
        <taxon>Bifidobacteriales</taxon>
        <taxon>Bifidobacteriaceae</taxon>
        <taxon>Bifidobacterium</taxon>
    </lineage>
</organism>
<accession>A0A086Z026</accession>
<dbReference type="eggNOG" id="COG1216">
    <property type="taxonomic scope" value="Bacteria"/>
</dbReference>